<evidence type="ECO:0000313" key="2">
    <source>
        <dbReference type="EMBL" id="GFP29039.1"/>
    </source>
</evidence>
<reference evidence="2 3" key="1">
    <citation type="journal article" date="2020" name="Front. Microbiol.">
        <title>Single-cell genomics of novel Actinobacteria with the Wood-Ljungdahl pathway discovered in a serpentinizing system.</title>
        <authorList>
            <person name="Merino N."/>
            <person name="Kawai M."/>
            <person name="Boyd E.S."/>
            <person name="Colman D.R."/>
            <person name="McGlynn S.E."/>
            <person name="Nealson K.H."/>
            <person name="Kurokawa K."/>
            <person name="Hongoh Y."/>
        </authorList>
    </citation>
    <scope>NUCLEOTIDE SEQUENCE [LARGE SCALE GENOMIC DNA]</scope>
    <source>
        <strain evidence="2 3">S33</strain>
    </source>
</reference>
<dbReference type="InterPro" id="IPR040442">
    <property type="entry name" value="Pyrv_kinase-like_dom_sf"/>
</dbReference>
<dbReference type="AlphaFoldDB" id="A0A6V8P8S3"/>
<dbReference type="InterPro" id="IPR000121">
    <property type="entry name" value="PEP_util_C"/>
</dbReference>
<protein>
    <submittedName>
        <fullName evidence="2">Phosphotransferase system, enzyme I, PtsI</fullName>
    </submittedName>
</protein>
<dbReference type="Pfam" id="PF02896">
    <property type="entry name" value="PEP-utilizers_C"/>
    <property type="match status" value="1"/>
</dbReference>
<gene>
    <name evidence="2" type="ORF">HKBW3S33_02455</name>
</gene>
<proteinExistence type="predicted"/>
<keyword evidence="3" id="KW-1185">Reference proteome</keyword>
<comment type="caution">
    <text evidence="2">The sequence shown here is derived from an EMBL/GenBank/DDBJ whole genome shotgun (WGS) entry which is preliminary data.</text>
</comment>
<keyword evidence="2" id="KW-0808">Transferase</keyword>
<name>A0A6V8P8S3_9ACTN</name>
<organism evidence="2 3">
    <name type="scientific">Candidatus Hakubella thermalkaliphila</name>
    <dbReference type="NCBI Taxonomy" id="2754717"/>
    <lineage>
        <taxon>Bacteria</taxon>
        <taxon>Bacillati</taxon>
        <taxon>Actinomycetota</taxon>
        <taxon>Actinomycetota incertae sedis</taxon>
        <taxon>Candidatus Hakubellales</taxon>
        <taxon>Candidatus Hakubellaceae</taxon>
        <taxon>Candidatus Hakubella</taxon>
    </lineage>
</organism>
<dbReference type="Gene3D" id="3.20.20.60">
    <property type="entry name" value="Phosphoenolpyruvate-binding domains"/>
    <property type="match status" value="1"/>
</dbReference>
<dbReference type="InterPro" id="IPR050499">
    <property type="entry name" value="PEP-utilizing_PTS_enzyme"/>
</dbReference>
<dbReference type="InterPro" id="IPR015813">
    <property type="entry name" value="Pyrv/PenolPyrv_kinase-like_dom"/>
</dbReference>
<evidence type="ECO:0000259" key="1">
    <source>
        <dbReference type="Pfam" id="PF02896"/>
    </source>
</evidence>
<dbReference type="SUPFAM" id="SSF51621">
    <property type="entry name" value="Phosphoenolpyruvate/pyruvate domain"/>
    <property type="match status" value="1"/>
</dbReference>
<feature type="domain" description="PEP-utilising enzyme C-terminal" evidence="1">
    <location>
        <begin position="1"/>
        <end position="40"/>
    </location>
</feature>
<dbReference type="PANTHER" id="PTHR46244:SF3">
    <property type="entry name" value="PHOSPHOENOLPYRUVATE-PROTEIN PHOSPHOTRANSFERASE"/>
    <property type="match status" value="1"/>
</dbReference>
<evidence type="ECO:0000313" key="3">
    <source>
        <dbReference type="Proteomes" id="UP000591948"/>
    </source>
</evidence>
<dbReference type="EMBL" id="BLRY01000593">
    <property type="protein sequence ID" value="GFP29039.1"/>
    <property type="molecule type" value="Genomic_DNA"/>
</dbReference>
<sequence>MCGEMAGQEEAVPILLGLGLDEFSMTSSAIPTVKRIIRSLSLTEAREIADRALRLSTTEEIQVYVKEVLQRLAGEEEKNEEGFGTTG</sequence>
<accession>A0A6V8P8S3</accession>
<dbReference type="GO" id="GO:0016772">
    <property type="term" value="F:transferase activity, transferring phosphorus-containing groups"/>
    <property type="evidence" value="ECO:0007669"/>
    <property type="project" value="InterPro"/>
</dbReference>
<dbReference type="PANTHER" id="PTHR46244">
    <property type="entry name" value="PHOSPHOENOLPYRUVATE-PROTEIN PHOSPHOTRANSFERASE"/>
    <property type="match status" value="1"/>
</dbReference>
<dbReference type="Proteomes" id="UP000591948">
    <property type="component" value="Unassembled WGS sequence"/>
</dbReference>